<proteinExistence type="predicted"/>
<evidence type="ECO:0000313" key="3">
    <source>
        <dbReference type="Proteomes" id="UP001596368"/>
    </source>
</evidence>
<dbReference type="Proteomes" id="UP001596368">
    <property type="component" value="Unassembled WGS sequence"/>
</dbReference>
<feature type="region of interest" description="Disordered" evidence="1">
    <location>
        <begin position="1"/>
        <end position="48"/>
    </location>
</feature>
<accession>A0ABD5XTR1</accession>
<sequence>MGQRRDREQVLEVGGTTSRASASSVRSRTAGGTDSVSPKSTRGGRPRIVANERSAVAVRCPAGNADSASATPAGVRGTVTTSVSFWIPVLKPIDTAVDSGNRTWKRS</sequence>
<dbReference type="AlphaFoldDB" id="A0ABD5XTR1"/>
<protein>
    <submittedName>
        <fullName evidence="2">Uncharacterized protein</fullName>
    </submittedName>
</protein>
<evidence type="ECO:0000313" key="2">
    <source>
        <dbReference type="EMBL" id="MFC7136888.1"/>
    </source>
</evidence>
<feature type="compositionally biased region" description="Low complexity" evidence="1">
    <location>
        <begin position="13"/>
        <end position="32"/>
    </location>
</feature>
<reference evidence="2 3" key="1">
    <citation type="journal article" date="2019" name="Int. J. Syst. Evol. Microbiol.">
        <title>The Global Catalogue of Microorganisms (GCM) 10K type strain sequencing project: providing services to taxonomists for standard genome sequencing and annotation.</title>
        <authorList>
            <consortium name="The Broad Institute Genomics Platform"/>
            <consortium name="The Broad Institute Genome Sequencing Center for Infectious Disease"/>
            <person name="Wu L."/>
            <person name="Ma J."/>
        </authorList>
    </citation>
    <scope>NUCLEOTIDE SEQUENCE [LARGE SCALE GENOMIC DNA]</scope>
    <source>
        <strain evidence="2 3">DT92</strain>
    </source>
</reference>
<dbReference type="EMBL" id="JBHSZG010000001">
    <property type="protein sequence ID" value="MFC7136888.1"/>
    <property type="molecule type" value="Genomic_DNA"/>
</dbReference>
<name>A0ABD5XTR1_9EURY</name>
<keyword evidence="3" id="KW-1185">Reference proteome</keyword>
<feature type="compositionally biased region" description="Basic and acidic residues" evidence="1">
    <location>
        <begin position="1"/>
        <end position="10"/>
    </location>
</feature>
<comment type="caution">
    <text evidence="2">The sequence shown here is derived from an EMBL/GenBank/DDBJ whole genome shotgun (WGS) entry which is preliminary data.</text>
</comment>
<organism evidence="2 3">
    <name type="scientific">Halobaculum litoreum</name>
    <dbReference type="NCBI Taxonomy" id="3031998"/>
    <lineage>
        <taxon>Archaea</taxon>
        <taxon>Methanobacteriati</taxon>
        <taxon>Methanobacteriota</taxon>
        <taxon>Stenosarchaea group</taxon>
        <taxon>Halobacteria</taxon>
        <taxon>Halobacteriales</taxon>
        <taxon>Haloferacaceae</taxon>
        <taxon>Halobaculum</taxon>
    </lineage>
</organism>
<gene>
    <name evidence="2" type="ORF">ACFQRB_11160</name>
</gene>
<evidence type="ECO:0000256" key="1">
    <source>
        <dbReference type="SAM" id="MobiDB-lite"/>
    </source>
</evidence>